<dbReference type="EMBL" id="MSJM01000005">
    <property type="protein sequence ID" value="OLF47656.1"/>
    <property type="molecule type" value="Genomic_DNA"/>
</dbReference>
<feature type="transmembrane region" description="Helical" evidence="1">
    <location>
        <begin position="38"/>
        <end position="54"/>
    </location>
</feature>
<comment type="caution">
    <text evidence="2">The sequence shown here is derived from an EMBL/GenBank/DDBJ whole genome shotgun (WGS) entry which is preliminary data.</text>
</comment>
<keyword evidence="1" id="KW-0472">Membrane</keyword>
<organism evidence="2 3">
    <name type="scientific">Streptococcus cuniculi</name>
    <dbReference type="NCBI Taxonomy" id="1432788"/>
    <lineage>
        <taxon>Bacteria</taxon>
        <taxon>Bacillati</taxon>
        <taxon>Bacillota</taxon>
        <taxon>Bacilli</taxon>
        <taxon>Lactobacillales</taxon>
        <taxon>Streptococcaceae</taxon>
        <taxon>Streptococcus</taxon>
    </lineage>
</organism>
<reference evidence="3" key="1">
    <citation type="submission" date="2016-12" db="EMBL/GenBank/DDBJ databases">
        <authorList>
            <person name="Gulvik C.A."/>
        </authorList>
    </citation>
    <scope>NUCLEOTIDE SEQUENCE [LARGE SCALE GENOMIC DNA]</scope>
    <source>
        <strain evidence="3">NED12-00049-6B</strain>
    </source>
</reference>
<dbReference type="AlphaFoldDB" id="A0A1Q8E7A0"/>
<dbReference type="Proteomes" id="UP000186890">
    <property type="component" value="Unassembled WGS sequence"/>
</dbReference>
<keyword evidence="1" id="KW-0812">Transmembrane</keyword>
<proteinExistence type="predicted"/>
<name>A0A1Q8E7A0_9STRE</name>
<keyword evidence="3" id="KW-1185">Reference proteome</keyword>
<sequence>MYHPFKKIRQEYRETRGRSNEDFLEWFLKRHLSDKGKIILIVLCWLAWTQMWIYPALFVYLFEGVVVLCLLYGIAFLVTHRNHRK</sequence>
<evidence type="ECO:0000313" key="2">
    <source>
        <dbReference type="EMBL" id="OLF47656.1"/>
    </source>
</evidence>
<evidence type="ECO:0000256" key="1">
    <source>
        <dbReference type="SAM" id="Phobius"/>
    </source>
</evidence>
<dbReference type="OrthoDB" id="2224465at2"/>
<evidence type="ECO:0000313" key="3">
    <source>
        <dbReference type="Proteomes" id="UP000186890"/>
    </source>
</evidence>
<protein>
    <submittedName>
        <fullName evidence="2">Uncharacterized protein</fullName>
    </submittedName>
</protein>
<feature type="transmembrane region" description="Helical" evidence="1">
    <location>
        <begin position="60"/>
        <end position="79"/>
    </location>
</feature>
<keyword evidence="1" id="KW-1133">Transmembrane helix</keyword>
<gene>
    <name evidence="2" type="ORF">BU202_06390</name>
</gene>
<dbReference type="RefSeq" id="WP_075104963.1">
    <property type="nucleotide sequence ID" value="NZ_MSJM01000005.1"/>
</dbReference>
<accession>A0A1Q8E7A0</accession>